<evidence type="ECO:0000256" key="1">
    <source>
        <dbReference type="ARBA" id="ARBA00004123"/>
    </source>
</evidence>
<evidence type="ECO:0000256" key="7">
    <source>
        <dbReference type="ARBA" id="ARBA00023242"/>
    </source>
</evidence>
<keyword evidence="5" id="KW-0507">mRNA processing</keyword>
<dbReference type="PANTHER" id="PTHR12786">
    <property type="entry name" value="SPLICING FACTOR SF3A-RELATED"/>
    <property type="match status" value="1"/>
</dbReference>
<feature type="region of interest" description="Disordered" evidence="9">
    <location>
        <begin position="106"/>
        <end position="137"/>
    </location>
</feature>
<dbReference type="GO" id="GO:0008380">
    <property type="term" value="P:RNA splicing"/>
    <property type="evidence" value="ECO:0007669"/>
    <property type="project" value="UniProtKB-KW"/>
</dbReference>
<evidence type="ECO:0000259" key="11">
    <source>
        <dbReference type="Pfam" id="PF22782"/>
    </source>
</evidence>
<reference evidence="12" key="1">
    <citation type="journal article" date="2020" name="Stud. Mycol.">
        <title>101 Dothideomycetes genomes: a test case for predicting lifestyles and emergence of pathogens.</title>
        <authorList>
            <person name="Haridas S."/>
            <person name="Albert R."/>
            <person name="Binder M."/>
            <person name="Bloem J."/>
            <person name="Labutti K."/>
            <person name="Salamov A."/>
            <person name="Andreopoulos B."/>
            <person name="Baker S."/>
            <person name="Barry K."/>
            <person name="Bills G."/>
            <person name="Bluhm B."/>
            <person name="Cannon C."/>
            <person name="Castanera R."/>
            <person name="Culley D."/>
            <person name="Daum C."/>
            <person name="Ezra D."/>
            <person name="Gonzalez J."/>
            <person name="Henrissat B."/>
            <person name="Kuo A."/>
            <person name="Liang C."/>
            <person name="Lipzen A."/>
            <person name="Lutzoni F."/>
            <person name="Magnuson J."/>
            <person name="Mondo S."/>
            <person name="Nolan M."/>
            <person name="Ohm R."/>
            <person name="Pangilinan J."/>
            <person name="Park H.-J."/>
            <person name="Ramirez L."/>
            <person name="Alfaro M."/>
            <person name="Sun H."/>
            <person name="Tritt A."/>
            <person name="Yoshinaga Y."/>
            <person name="Zwiers L.-H."/>
            <person name="Turgeon B."/>
            <person name="Goodwin S."/>
            <person name="Spatafora J."/>
            <person name="Crous P."/>
            <person name="Grigoriev I."/>
        </authorList>
    </citation>
    <scope>NUCLEOTIDE SEQUENCE</scope>
    <source>
        <strain evidence="12">ATCC 74209</strain>
    </source>
</reference>
<comment type="similarity">
    <text evidence="3">Belongs to the SDE2 family.</text>
</comment>
<evidence type="ECO:0000256" key="6">
    <source>
        <dbReference type="ARBA" id="ARBA00023187"/>
    </source>
</evidence>
<keyword evidence="4" id="KW-0963">Cytoplasm</keyword>
<keyword evidence="8" id="KW-0131">Cell cycle</keyword>
<dbReference type="GO" id="GO:0005634">
    <property type="term" value="C:nucleus"/>
    <property type="evidence" value="ECO:0007669"/>
    <property type="project" value="UniProtKB-SubCell"/>
</dbReference>
<dbReference type="InterPro" id="IPR024974">
    <property type="entry name" value="Sde2_N"/>
</dbReference>
<evidence type="ECO:0000259" key="10">
    <source>
        <dbReference type="Pfam" id="PF13019"/>
    </source>
</evidence>
<comment type="caution">
    <text evidence="12">The sequence shown here is derived from an EMBL/GenBank/DDBJ whole genome shotgun (WGS) entry which is preliminary data.</text>
</comment>
<evidence type="ECO:0000313" key="13">
    <source>
        <dbReference type="Proteomes" id="UP000799536"/>
    </source>
</evidence>
<evidence type="ECO:0000256" key="2">
    <source>
        <dbReference type="ARBA" id="ARBA00004496"/>
    </source>
</evidence>
<evidence type="ECO:0000256" key="9">
    <source>
        <dbReference type="SAM" id="MobiDB-lite"/>
    </source>
</evidence>
<feature type="compositionally biased region" description="Acidic residues" evidence="9">
    <location>
        <begin position="216"/>
        <end position="226"/>
    </location>
</feature>
<keyword evidence="6" id="KW-0508">mRNA splicing</keyword>
<dbReference type="Pfam" id="PF22782">
    <property type="entry name" value="SDE2"/>
    <property type="match status" value="1"/>
</dbReference>
<evidence type="ECO:0000256" key="8">
    <source>
        <dbReference type="ARBA" id="ARBA00023306"/>
    </source>
</evidence>
<feature type="compositionally biased region" description="Acidic residues" evidence="9">
    <location>
        <begin position="247"/>
        <end position="266"/>
    </location>
</feature>
<sequence length="281" mass="31571">MDPINCHPEPTTMSQSTPVTIIISQIRGHDLVFTLPKDTPISEIYSELTTRAPWLASQRLALTTNSRVNLYKHLSSPISSILSSDETFLPLRFTIPLCGGKGGFGSQLRAQGGRMSSRKKRNAGEANSSSRNLEGRRLRTVTEAKQLAEYLAIKPEMERKEREERMKRWQDIVDSTERKEEELRSGKGVRVDGQWAEDKEEAEQKTREAVLRALQEESESSLEEGEASSSKKVVTPPAAAPKQLFGWEDEDDEFMSDSEEEEEVSEEDVKIVEGKGKGKMV</sequence>
<feature type="domain" description="SDE2-like" evidence="11">
    <location>
        <begin position="99"/>
        <end position="210"/>
    </location>
</feature>
<protein>
    <recommendedName>
        <fullName evidence="14">Sde2 N-terminal ubiquitin domain-containing protein</fullName>
    </recommendedName>
</protein>
<dbReference type="GO" id="GO:0005737">
    <property type="term" value="C:cytoplasm"/>
    <property type="evidence" value="ECO:0007669"/>
    <property type="project" value="UniProtKB-SubCell"/>
</dbReference>
<dbReference type="EMBL" id="ML994081">
    <property type="protein sequence ID" value="KAF2199354.1"/>
    <property type="molecule type" value="Genomic_DNA"/>
</dbReference>
<comment type="subcellular location">
    <subcellularLocation>
        <location evidence="2">Cytoplasm</location>
    </subcellularLocation>
    <subcellularLocation>
        <location evidence="1">Nucleus</location>
    </subcellularLocation>
</comment>
<keyword evidence="13" id="KW-1185">Reference proteome</keyword>
<gene>
    <name evidence="12" type="ORF">GQ43DRAFT_442560</name>
</gene>
<evidence type="ECO:0000256" key="3">
    <source>
        <dbReference type="ARBA" id="ARBA00008726"/>
    </source>
</evidence>
<dbReference type="InterPro" id="IPR053822">
    <property type="entry name" value="SDE2-like_dom"/>
</dbReference>
<keyword evidence="7" id="KW-0539">Nucleus</keyword>
<name>A0A9P4JLI1_9PLEO</name>
<feature type="region of interest" description="Disordered" evidence="9">
    <location>
        <begin position="213"/>
        <end position="281"/>
    </location>
</feature>
<feature type="compositionally biased region" description="Basic and acidic residues" evidence="9">
    <location>
        <begin position="267"/>
        <end position="281"/>
    </location>
</feature>
<dbReference type="InterPro" id="IPR051421">
    <property type="entry name" value="RNA_Proc_DNA_Dmg_Regulator"/>
</dbReference>
<organism evidence="12 13">
    <name type="scientific">Delitschia confertaspora ATCC 74209</name>
    <dbReference type="NCBI Taxonomy" id="1513339"/>
    <lineage>
        <taxon>Eukaryota</taxon>
        <taxon>Fungi</taxon>
        <taxon>Dikarya</taxon>
        <taxon>Ascomycota</taxon>
        <taxon>Pezizomycotina</taxon>
        <taxon>Dothideomycetes</taxon>
        <taxon>Pleosporomycetidae</taxon>
        <taxon>Pleosporales</taxon>
        <taxon>Delitschiaceae</taxon>
        <taxon>Delitschia</taxon>
    </lineage>
</organism>
<feature type="domain" description="Sde2 ubiquitin" evidence="10">
    <location>
        <begin position="19"/>
        <end position="98"/>
    </location>
</feature>
<evidence type="ECO:0008006" key="14">
    <source>
        <dbReference type="Google" id="ProtNLM"/>
    </source>
</evidence>
<dbReference type="GO" id="GO:0006397">
    <property type="term" value="P:mRNA processing"/>
    <property type="evidence" value="ECO:0007669"/>
    <property type="project" value="UniProtKB-KW"/>
</dbReference>
<dbReference type="Proteomes" id="UP000799536">
    <property type="component" value="Unassembled WGS sequence"/>
</dbReference>
<dbReference type="OrthoDB" id="547031at2759"/>
<evidence type="ECO:0000313" key="12">
    <source>
        <dbReference type="EMBL" id="KAF2199354.1"/>
    </source>
</evidence>
<evidence type="ECO:0000256" key="5">
    <source>
        <dbReference type="ARBA" id="ARBA00022664"/>
    </source>
</evidence>
<dbReference type="Pfam" id="PF13019">
    <property type="entry name" value="Sde2_N_Ubi_yeast"/>
    <property type="match status" value="1"/>
</dbReference>
<dbReference type="PANTHER" id="PTHR12786:SF1">
    <property type="entry name" value="SPLICING REGULATOR SDE2"/>
    <property type="match status" value="1"/>
</dbReference>
<proteinExistence type="inferred from homology"/>
<dbReference type="AlphaFoldDB" id="A0A9P4JLI1"/>
<evidence type="ECO:0000256" key="4">
    <source>
        <dbReference type="ARBA" id="ARBA00022490"/>
    </source>
</evidence>
<accession>A0A9P4JLI1</accession>